<dbReference type="EMBL" id="JANVFT010000010">
    <property type="protein sequence ID" value="KAJ4499641.1"/>
    <property type="molecule type" value="Genomic_DNA"/>
</dbReference>
<accession>A0ABQ8VTD6</accession>
<dbReference type="Proteomes" id="UP001150217">
    <property type="component" value="Unassembled WGS sequence"/>
</dbReference>
<evidence type="ECO:0008006" key="3">
    <source>
        <dbReference type="Google" id="ProtNLM"/>
    </source>
</evidence>
<evidence type="ECO:0000313" key="2">
    <source>
        <dbReference type="Proteomes" id="UP001150217"/>
    </source>
</evidence>
<reference evidence="1" key="1">
    <citation type="submission" date="2022-08" db="EMBL/GenBank/DDBJ databases">
        <title>A Global Phylogenomic Analysis of the Shiitake Genus Lentinula.</title>
        <authorList>
            <consortium name="DOE Joint Genome Institute"/>
            <person name="Sierra-Patev S."/>
            <person name="Min B."/>
            <person name="Naranjo-Ortiz M."/>
            <person name="Looney B."/>
            <person name="Konkel Z."/>
            <person name="Slot J.C."/>
            <person name="Sakamoto Y."/>
            <person name="Steenwyk J.L."/>
            <person name="Rokas A."/>
            <person name="Carro J."/>
            <person name="Camarero S."/>
            <person name="Ferreira P."/>
            <person name="Molpeceres G."/>
            <person name="Ruiz-Duenas F.J."/>
            <person name="Serrano A."/>
            <person name="Henrissat B."/>
            <person name="Drula E."/>
            <person name="Hughes K.W."/>
            <person name="Mata J.L."/>
            <person name="Ishikawa N.K."/>
            <person name="Vargas-Isla R."/>
            <person name="Ushijima S."/>
            <person name="Smith C.A."/>
            <person name="Ahrendt S."/>
            <person name="Andreopoulos W."/>
            <person name="He G."/>
            <person name="Labutti K."/>
            <person name="Lipzen A."/>
            <person name="Ng V."/>
            <person name="Riley R."/>
            <person name="Sandor L."/>
            <person name="Barry K."/>
            <person name="Martinez A.T."/>
            <person name="Xiao Y."/>
            <person name="Gibbons J.G."/>
            <person name="Terashima K."/>
            <person name="Grigoriev I.V."/>
            <person name="Hibbett D.S."/>
        </authorList>
    </citation>
    <scope>NUCLEOTIDE SEQUENCE</scope>
    <source>
        <strain evidence="1">RHP3577 ss4</strain>
    </source>
</reference>
<name>A0ABQ8VTD6_9AGAR</name>
<proteinExistence type="predicted"/>
<sequence>MNDVILLGIVFFGGGRGAGMINTGPVFFSLIASHLLVLCTRSICILNQQDMHNTTHTLVAKLLLGILLPESLHQLVEVSSCLVERVTIHTAHDSSILTTTGTTVCSSTRCARFHNPNNERRVRPTMFISHLESYMARIIILCI</sequence>
<protein>
    <recommendedName>
        <fullName evidence="3">Secreted protein</fullName>
    </recommendedName>
</protein>
<comment type="caution">
    <text evidence="1">The sequence shown here is derived from an EMBL/GenBank/DDBJ whole genome shotgun (WGS) entry which is preliminary data.</text>
</comment>
<gene>
    <name evidence="1" type="ORF">C8R41DRAFT_32269</name>
</gene>
<organism evidence="1 2">
    <name type="scientific">Lentinula lateritia</name>
    <dbReference type="NCBI Taxonomy" id="40482"/>
    <lineage>
        <taxon>Eukaryota</taxon>
        <taxon>Fungi</taxon>
        <taxon>Dikarya</taxon>
        <taxon>Basidiomycota</taxon>
        <taxon>Agaricomycotina</taxon>
        <taxon>Agaricomycetes</taxon>
        <taxon>Agaricomycetidae</taxon>
        <taxon>Agaricales</taxon>
        <taxon>Marasmiineae</taxon>
        <taxon>Omphalotaceae</taxon>
        <taxon>Lentinula</taxon>
    </lineage>
</organism>
<keyword evidence="2" id="KW-1185">Reference proteome</keyword>
<evidence type="ECO:0000313" key="1">
    <source>
        <dbReference type="EMBL" id="KAJ4499641.1"/>
    </source>
</evidence>